<name>A0ABY6DHX9_9NEIS</name>
<evidence type="ECO:0000313" key="2">
    <source>
        <dbReference type="Proteomes" id="UP001061302"/>
    </source>
</evidence>
<dbReference type="EMBL" id="CP106753">
    <property type="protein sequence ID" value="UXY13833.1"/>
    <property type="molecule type" value="Genomic_DNA"/>
</dbReference>
<evidence type="ECO:0008006" key="3">
    <source>
        <dbReference type="Google" id="ProtNLM"/>
    </source>
</evidence>
<keyword evidence="2" id="KW-1185">Reference proteome</keyword>
<protein>
    <recommendedName>
        <fullName evidence="3">DksA C4-type domain-containing protein</fullName>
    </recommendedName>
</protein>
<sequence>MADPSDIASDLEIAARNAAIATESITIKRYRLDCIDCGEDLPPHRVEPGICVDCLTAREHRDKMRRR</sequence>
<evidence type="ECO:0000313" key="1">
    <source>
        <dbReference type="EMBL" id="UXY13833.1"/>
    </source>
</evidence>
<organism evidence="1 2">
    <name type="scientific">Chitiniphilus purpureus</name>
    <dbReference type="NCBI Taxonomy" id="2981137"/>
    <lineage>
        <taxon>Bacteria</taxon>
        <taxon>Pseudomonadati</taxon>
        <taxon>Pseudomonadota</taxon>
        <taxon>Betaproteobacteria</taxon>
        <taxon>Neisseriales</taxon>
        <taxon>Chitinibacteraceae</taxon>
        <taxon>Chitiniphilus</taxon>
    </lineage>
</organism>
<proteinExistence type="predicted"/>
<accession>A0ABY6DHX9</accession>
<dbReference type="RefSeq" id="WP_263123104.1">
    <property type="nucleotide sequence ID" value="NZ_CP106753.1"/>
</dbReference>
<dbReference type="Proteomes" id="UP001061302">
    <property type="component" value="Chromosome"/>
</dbReference>
<gene>
    <name evidence="1" type="ORF">N8I74_10915</name>
</gene>
<reference evidence="1" key="1">
    <citation type="submission" date="2022-10" db="EMBL/GenBank/DDBJ databases">
        <title>Chitiniphilus purpureus sp. nov., a novel chitin-degrading bacterium isolated from crawfish pond sediment.</title>
        <authorList>
            <person name="Li K."/>
        </authorList>
    </citation>
    <scope>NUCLEOTIDE SEQUENCE</scope>
    <source>
        <strain evidence="1">CD1</strain>
    </source>
</reference>